<dbReference type="InterPro" id="IPR039506">
    <property type="entry name" value="SPOB_a"/>
</dbReference>
<feature type="domain" description="Histidine kinase" evidence="16">
    <location>
        <begin position="357"/>
        <end position="552"/>
    </location>
</feature>
<keyword evidence="12" id="KW-0902">Two-component regulatory system</keyword>
<dbReference type="FunFam" id="3.30.450.20:FF:000018">
    <property type="entry name" value="Sensor histidine kinase DcuS"/>
    <property type="match status" value="1"/>
</dbReference>
<dbReference type="InterPro" id="IPR033463">
    <property type="entry name" value="sCache_3"/>
</dbReference>
<protein>
    <recommendedName>
        <fullName evidence="3">histidine kinase</fullName>
        <ecNumber evidence="3">2.7.13.3</ecNumber>
    </recommendedName>
</protein>
<keyword evidence="11 15" id="KW-1133">Transmembrane helix</keyword>
<sequence length="590" mass="65452">MSASRPRTLAELQRWRRTRVRRSWYKRSFRLQVMLLVGLLLAGMLLAQGTYLNLRKAEIISQQMGERALAVAKTVASMPQIINAFDIPNPAFIIQPLAERVRQETGARYVVVGNAQSIRYSHPVPERIGQPMVGGDNDQALIHGQFYVSEATGSLGTAMRGKAPIWDEEGNIIGLVSVGFMMDRVEMDVARYNSFGWVLVALMICLGFAGAYWLSQHLKKVILGLEPYEIARLAMEKEAILQSIHEGILAVNREGHITLVNQQARRFLNLDDEHVLLGQPIREIVPNSRLLEVLRRGEQEFDQEMWLGDHPVVVNRVPILHEGEIEGAVATFRSRREIVDLSQALTQASRDVDMLRAQAHEFSNKLYTISGLLQLQRIEEALSLIHQETERAQAQMSFLMRNVADAVLSGTLLGKLTRARELGVALEIDEQSSLSCPLTPTGQEVMMSVVGNLLDNGCHAALHGPNKTPKVRLFFTDLGEQLLIEVEDNGPGVPAELAESIFQEGFSTKAGKHQGIGLALVARLCRQYGGAVTLEESELGGACFIAVLDRSLCQNRPDSDLNHHFKGDLIDDLNNKSKNSGHSGEGKRDV</sequence>
<evidence type="ECO:0000256" key="9">
    <source>
        <dbReference type="ARBA" id="ARBA00022777"/>
    </source>
</evidence>
<dbReference type="InterPro" id="IPR036890">
    <property type="entry name" value="HATPase_C_sf"/>
</dbReference>
<evidence type="ECO:0000259" key="16">
    <source>
        <dbReference type="PROSITE" id="PS50109"/>
    </source>
</evidence>
<evidence type="ECO:0000256" key="6">
    <source>
        <dbReference type="ARBA" id="ARBA00022679"/>
    </source>
</evidence>
<dbReference type="Pfam" id="PF00989">
    <property type="entry name" value="PAS"/>
    <property type="match status" value="1"/>
</dbReference>
<dbReference type="EC" id="2.7.13.3" evidence="3"/>
<dbReference type="PANTHER" id="PTHR43547">
    <property type="entry name" value="TWO-COMPONENT HISTIDINE KINASE"/>
    <property type="match status" value="1"/>
</dbReference>
<keyword evidence="4" id="KW-1003">Cell membrane</keyword>
<dbReference type="InterPro" id="IPR013767">
    <property type="entry name" value="PAS_fold"/>
</dbReference>
<dbReference type="GO" id="GO:0000155">
    <property type="term" value="F:phosphorelay sensor kinase activity"/>
    <property type="evidence" value="ECO:0007669"/>
    <property type="project" value="InterPro"/>
</dbReference>
<evidence type="ECO:0000256" key="8">
    <source>
        <dbReference type="ARBA" id="ARBA00022741"/>
    </source>
</evidence>
<organism evidence="17">
    <name type="scientific">Vreelandella sp. SM1641</name>
    <dbReference type="NCBI Taxonomy" id="3126101"/>
    <lineage>
        <taxon>Bacteria</taxon>
        <taxon>Pseudomonadati</taxon>
        <taxon>Pseudomonadota</taxon>
        <taxon>Gammaproteobacteria</taxon>
        <taxon>Oceanospirillales</taxon>
        <taxon>Halomonadaceae</taxon>
        <taxon>Vreelandella</taxon>
    </lineage>
</organism>
<dbReference type="RefSeq" id="WP_235272473.1">
    <property type="nucleotide sequence ID" value="NZ_CP158484.1"/>
</dbReference>
<gene>
    <name evidence="17" type="ORF">V8F66_20060</name>
</gene>
<dbReference type="KEGG" id="vrs:V8F66_20060"/>
<dbReference type="InterPro" id="IPR035965">
    <property type="entry name" value="PAS-like_dom_sf"/>
</dbReference>
<feature type="coiled-coil region" evidence="14">
    <location>
        <begin position="338"/>
        <end position="395"/>
    </location>
</feature>
<keyword evidence="6 17" id="KW-0808">Transferase</keyword>
<dbReference type="SMART" id="SM00091">
    <property type="entry name" value="PAS"/>
    <property type="match status" value="1"/>
</dbReference>
<dbReference type="EMBL" id="CP158484">
    <property type="protein sequence ID" value="XBY58547.1"/>
    <property type="molecule type" value="Genomic_DNA"/>
</dbReference>
<dbReference type="SUPFAM" id="SSF55890">
    <property type="entry name" value="Sporulation response regulatory protein Spo0B"/>
    <property type="match status" value="1"/>
</dbReference>
<dbReference type="SMART" id="SM00387">
    <property type="entry name" value="HATPase_c"/>
    <property type="match status" value="1"/>
</dbReference>
<dbReference type="Gene3D" id="1.10.287.130">
    <property type="match status" value="1"/>
</dbReference>
<dbReference type="Pfam" id="PF02518">
    <property type="entry name" value="HATPase_c"/>
    <property type="match status" value="1"/>
</dbReference>
<accession>A0AAU7XL46</accession>
<dbReference type="InterPro" id="IPR029151">
    <property type="entry name" value="Sensor-like_sf"/>
</dbReference>
<dbReference type="GO" id="GO:0005524">
    <property type="term" value="F:ATP binding"/>
    <property type="evidence" value="ECO:0007669"/>
    <property type="project" value="UniProtKB-KW"/>
</dbReference>
<dbReference type="InterPro" id="IPR000014">
    <property type="entry name" value="PAS"/>
</dbReference>
<keyword evidence="7 15" id="KW-0812">Transmembrane</keyword>
<dbReference type="SUPFAM" id="SSF103190">
    <property type="entry name" value="Sensory domain-like"/>
    <property type="match status" value="1"/>
</dbReference>
<evidence type="ECO:0000256" key="2">
    <source>
        <dbReference type="ARBA" id="ARBA00004651"/>
    </source>
</evidence>
<keyword evidence="14" id="KW-0175">Coiled coil</keyword>
<keyword evidence="10" id="KW-0067">ATP-binding</keyword>
<evidence type="ECO:0000256" key="15">
    <source>
        <dbReference type="SAM" id="Phobius"/>
    </source>
</evidence>
<dbReference type="GO" id="GO:0005886">
    <property type="term" value="C:plasma membrane"/>
    <property type="evidence" value="ECO:0007669"/>
    <property type="project" value="UniProtKB-SubCell"/>
</dbReference>
<evidence type="ECO:0000256" key="1">
    <source>
        <dbReference type="ARBA" id="ARBA00000085"/>
    </source>
</evidence>
<evidence type="ECO:0000256" key="10">
    <source>
        <dbReference type="ARBA" id="ARBA00022840"/>
    </source>
</evidence>
<evidence type="ECO:0000256" key="7">
    <source>
        <dbReference type="ARBA" id="ARBA00022692"/>
    </source>
</evidence>
<dbReference type="Gene3D" id="3.30.450.20">
    <property type="entry name" value="PAS domain"/>
    <property type="match status" value="2"/>
</dbReference>
<reference evidence="17" key="1">
    <citation type="submission" date="2024-02" db="EMBL/GenBank/DDBJ databases">
        <title>Complete genome sequence of Vreelandella sp. SM1641, a marine exopolysaccharide-producing bacterium isolated from deep-sea hydrothermal sediment of the southwest Indian Ocean.</title>
        <authorList>
            <person name="Zhu H."/>
            <person name="Sun M."/>
        </authorList>
    </citation>
    <scope>NUCLEOTIDE SEQUENCE</scope>
    <source>
        <strain evidence="17">SM1641</strain>
    </source>
</reference>
<evidence type="ECO:0000256" key="4">
    <source>
        <dbReference type="ARBA" id="ARBA00022475"/>
    </source>
</evidence>
<evidence type="ECO:0000256" key="5">
    <source>
        <dbReference type="ARBA" id="ARBA00022553"/>
    </source>
</evidence>
<evidence type="ECO:0000256" key="14">
    <source>
        <dbReference type="SAM" id="Coils"/>
    </source>
</evidence>
<dbReference type="Pfam" id="PF17203">
    <property type="entry name" value="sCache_3_2"/>
    <property type="match status" value="1"/>
</dbReference>
<feature type="transmembrane region" description="Helical" evidence="15">
    <location>
        <begin position="194"/>
        <end position="214"/>
    </location>
</feature>
<dbReference type="Pfam" id="PF14689">
    <property type="entry name" value="SPOB_a"/>
    <property type="match status" value="1"/>
</dbReference>
<evidence type="ECO:0000256" key="12">
    <source>
        <dbReference type="ARBA" id="ARBA00023012"/>
    </source>
</evidence>
<comment type="subcellular location">
    <subcellularLocation>
        <location evidence="2">Cell membrane</location>
        <topology evidence="2">Multi-pass membrane protein</topology>
    </subcellularLocation>
</comment>
<dbReference type="PRINTS" id="PR00344">
    <property type="entry name" value="BCTRLSENSOR"/>
</dbReference>
<evidence type="ECO:0000256" key="13">
    <source>
        <dbReference type="ARBA" id="ARBA00023136"/>
    </source>
</evidence>
<dbReference type="PANTHER" id="PTHR43547:SF3">
    <property type="entry name" value="SENSOR PROTEIN CITS"/>
    <property type="match status" value="1"/>
</dbReference>
<dbReference type="AlphaFoldDB" id="A0AAU7XL46"/>
<dbReference type="PROSITE" id="PS50109">
    <property type="entry name" value="HIS_KIN"/>
    <property type="match status" value="1"/>
</dbReference>
<dbReference type="Gene3D" id="3.30.565.10">
    <property type="entry name" value="Histidine kinase-like ATPase, C-terminal domain"/>
    <property type="match status" value="1"/>
</dbReference>
<dbReference type="GO" id="GO:0006355">
    <property type="term" value="P:regulation of DNA-templated transcription"/>
    <property type="evidence" value="ECO:0007669"/>
    <property type="project" value="InterPro"/>
</dbReference>
<dbReference type="InterPro" id="IPR005467">
    <property type="entry name" value="His_kinase_dom"/>
</dbReference>
<keyword evidence="13 15" id="KW-0472">Membrane</keyword>
<comment type="catalytic activity">
    <reaction evidence="1">
        <text>ATP + protein L-histidine = ADP + protein N-phospho-L-histidine.</text>
        <dbReference type="EC" id="2.7.13.3"/>
    </reaction>
</comment>
<evidence type="ECO:0000256" key="11">
    <source>
        <dbReference type="ARBA" id="ARBA00022989"/>
    </source>
</evidence>
<dbReference type="SUPFAM" id="SSF55874">
    <property type="entry name" value="ATPase domain of HSP90 chaperone/DNA topoisomerase II/histidine kinase"/>
    <property type="match status" value="1"/>
</dbReference>
<proteinExistence type="predicted"/>
<evidence type="ECO:0000313" key="17">
    <source>
        <dbReference type="EMBL" id="XBY58547.1"/>
    </source>
</evidence>
<dbReference type="SUPFAM" id="SSF55785">
    <property type="entry name" value="PYP-like sensor domain (PAS domain)"/>
    <property type="match status" value="1"/>
</dbReference>
<keyword evidence="9 17" id="KW-0418">Kinase</keyword>
<evidence type="ECO:0000256" key="3">
    <source>
        <dbReference type="ARBA" id="ARBA00012438"/>
    </source>
</evidence>
<dbReference type="InterPro" id="IPR004358">
    <property type="entry name" value="Sig_transdc_His_kin-like_C"/>
</dbReference>
<dbReference type="CDD" id="cd18773">
    <property type="entry name" value="PDC1_HK_sensor"/>
    <property type="match status" value="1"/>
</dbReference>
<keyword evidence="5" id="KW-0597">Phosphoprotein</keyword>
<dbReference type="CDD" id="cd00130">
    <property type="entry name" value="PAS"/>
    <property type="match status" value="1"/>
</dbReference>
<name>A0AAU7XL46_9GAMM</name>
<dbReference type="InterPro" id="IPR003594">
    <property type="entry name" value="HATPase_dom"/>
</dbReference>
<dbReference type="InterPro" id="IPR016120">
    <property type="entry name" value="Sig_transdc_His_kin_SpoOB"/>
</dbReference>
<keyword evidence="8" id="KW-0547">Nucleotide-binding</keyword>